<name>A0A2P7Z663_9PEZI</name>
<feature type="compositionally biased region" description="Polar residues" evidence="1">
    <location>
        <begin position="592"/>
        <end position="603"/>
    </location>
</feature>
<keyword evidence="4" id="KW-1185">Reference proteome</keyword>
<feature type="domain" description="Protein kinase" evidence="2">
    <location>
        <begin position="201"/>
        <end position="464"/>
    </location>
</feature>
<dbReference type="Gene3D" id="3.30.200.20">
    <property type="entry name" value="Phosphorylase Kinase, domain 1"/>
    <property type="match status" value="1"/>
</dbReference>
<accession>A0A2P7Z663</accession>
<dbReference type="Pfam" id="PF00069">
    <property type="entry name" value="Pkinase"/>
    <property type="match status" value="1"/>
</dbReference>
<dbReference type="InterPro" id="IPR053235">
    <property type="entry name" value="Ser_Thr_kinase"/>
</dbReference>
<dbReference type="SMART" id="SM00220">
    <property type="entry name" value="S_TKc"/>
    <property type="match status" value="1"/>
</dbReference>
<dbReference type="InterPro" id="IPR000719">
    <property type="entry name" value="Prot_kinase_dom"/>
</dbReference>
<comment type="caution">
    <text evidence="3">The sequence shown here is derived from an EMBL/GenBank/DDBJ whole genome shotgun (WGS) entry which is preliminary data.</text>
</comment>
<dbReference type="STRING" id="40998.A0A2P7Z663"/>
<keyword evidence="3" id="KW-0418">Kinase</keyword>
<dbReference type="SUPFAM" id="SSF56112">
    <property type="entry name" value="Protein kinase-like (PK-like)"/>
    <property type="match status" value="1"/>
</dbReference>
<feature type="region of interest" description="Disordered" evidence="1">
    <location>
        <begin position="487"/>
        <end position="609"/>
    </location>
</feature>
<feature type="compositionally biased region" description="Acidic residues" evidence="1">
    <location>
        <begin position="487"/>
        <end position="496"/>
    </location>
</feature>
<dbReference type="InterPro" id="IPR008271">
    <property type="entry name" value="Ser/Thr_kinase_AS"/>
</dbReference>
<dbReference type="Gene3D" id="1.10.510.10">
    <property type="entry name" value="Transferase(Phosphotransferase) domain 1"/>
    <property type="match status" value="1"/>
</dbReference>
<dbReference type="AlphaFoldDB" id="A0A2P7Z663"/>
<evidence type="ECO:0000259" key="2">
    <source>
        <dbReference type="PROSITE" id="PS50011"/>
    </source>
</evidence>
<evidence type="ECO:0000313" key="3">
    <source>
        <dbReference type="EMBL" id="PSK43706.1"/>
    </source>
</evidence>
<reference evidence="3 4" key="1">
    <citation type="submission" date="2017-05" db="EMBL/GenBank/DDBJ databases">
        <title>Draft genome sequence of Elsinoe australis.</title>
        <authorList>
            <person name="Cheng Q."/>
        </authorList>
    </citation>
    <scope>NUCLEOTIDE SEQUENCE [LARGE SCALE GENOMIC DNA]</scope>
    <source>
        <strain evidence="3 4">NL1</strain>
    </source>
</reference>
<dbReference type="PANTHER" id="PTHR24361">
    <property type="entry name" value="MITOGEN-ACTIVATED KINASE KINASE KINASE"/>
    <property type="match status" value="1"/>
</dbReference>
<organism evidence="3 4">
    <name type="scientific">Elsinoe australis</name>
    <dbReference type="NCBI Taxonomy" id="40998"/>
    <lineage>
        <taxon>Eukaryota</taxon>
        <taxon>Fungi</taxon>
        <taxon>Dikarya</taxon>
        <taxon>Ascomycota</taxon>
        <taxon>Pezizomycotina</taxon>
        <taxon>Dothideomycetes</taxon>
        <taxon>Dothideomycetidae</taxon>
        <taxon>Myriangiales</taxon>
        <taxon>Elsinoaceae</taxon>
        <taxon>Elsinoe</taxon>
    </lineage>
</organism>
<feature type="compositionally biased region" description="Basic residues" evidence="1">
    <location>
        <begin position="562"/>
        <end position="583"/>
    </location>
</feature>
<dbReference type="InterPro" id="IPR011009">
    <property type="entry name" value="Kinase-like_dom_sf"/>
</dbReference>
<protein>
    <submittedName>
        <fullName evidence="3">MAP kinase kinase kinase mkh1</fullName>
    </submittedName>
</protein>
<dbReference type="GO" id="GO:0004674">
    <property type="term" value="F:protein serine/threonine kinase activity"/>
    <property type="evidence" value="ECO:0007669"/>
    <property type="project" value="TreeGrafter"/>
</dbReference>
<gene>
    <name evidence="3" type="ORF">B9Z65_7220</name>
</gene>
<proteinExistence type="predicted"/>
<dbReference type="EMBL" id="NHZQ01000305">
    <property type="protein sequence ID" value="PSK43706.1"/>
    <property type="molecule type" value="Genomic_DNA"/>
</dbReference>
<feature type="compositionally biased region" description="Basic residues" evidence="1">
    <location>
        <begin position="524"/>
        <end position="533"/>
    </location>
</feature>
<dbReference type="OrthoDB" id="4062651at2759"/>
<dbReference type="CDD" id="cd00180">
    <property type="entry name" value="PKc"/>
    <property type="match status" value="1"/>
</dbReference>
<feature type="region of interest" description="Disordered" evidence="1">
    <location>
        <begin position="666"/>
        <end position="689"/>
    </location>
</feature>
<dbReference type="GO" id="GO:0005524">
    <property type="term" value="F:ATP binding"/>
    <property type="evidence" value="ECO:0007669"/>
    <property type="project" value="InterPro"/>
</dbReference>
<evidence type="ECO:0000256" key="1">
    <source>
        <dbReference type="SAM" id="MobiDB-lite"/>
    </source>
</evidence>
<dbReference type="Proteomes" id="UP000243723">
    <property type="component" value="Unassembled WGS sequence"/>
</dbReference>
<dbReference type="PROSITE" id="PS00108">
    <property type="entry name" value="PROTEIN_KINASE_ST"/>
    <property type="match status" value="1"/>
</dbReference>
<dbReference type="GO" id="GO:0005737">
    <property type="term" value="C:cytoplasm"/>
    <property type="evidence" value="ECO:0007669"/>
    <property type="project" value="TreeGrafter"/>
</dbReference>
<keyword evidence="3" id="KW-0808">Transferase</keyword>
<dbReference type="PROSITE" id="PS50011">
    <property type="entry name" value="PROTEIN_KINASE_DOM"/>
    <property type="match status" value="1"/>
</dbReference>
<sequence length="689" mass="77888">METIDQQKESPPKFHGAVDLHRCIFLLVPSSPAARRALSIECNAANVETVEIFSAHESHVQNCSGYMIRIPPKAKPGWSYKFGSADYADLRLPLLLSDHASISTVGFEDDDTKEEVSMVLHRADNANVDLADPLHPDEETHFEALEHPRRGLNKPRGIHIGPYEFDVVHPHLSTVQKRLRRDVFRSVMTTEPRNPVLHWNLVKVGPVESGSYGTVKKVIDWTTGRSYALKTIDLVIKKKNRKSHHVYQEIDFSREIRHLNVVRSIEFRRRAVVNKAQFLMPFFSSTLELAVDEHKLSADEKLDVMCQTLAGLKYLHRNNVVHRDLKANNILLTFKDDGKVIPKISDLGLSTLMNNGFAKSSSAGNKWHRAPELFEEHVHRFSTASDIYSFSVLFTFVFAPKDFRTAHEIAKYTDPWNGQWGKKLQEIIEQQPLRGLEMWLYGCLEFQTAARPNTIEFWTAVEAFQSGEPVPAPEVLMKAFSRIVDATDTEDDESETDVPLSWVNPPGSSTIEVGLHDHAGKSTSSRKAKKRKWKDCGENQPIQLPPKRRKVRLATPEDYKRKQGKQSKHRQPARRGLPRRHRVNIGSDSDDWSQSRSGLQQDSFDFEPPGLAAGTPAPKFYSNAPWMHKVVPSIVKTAVASLAGWFSHLPDASLEHTVSGRPYIAGLPERPKTSKPVMVKSETLDGTVR</sequence>
<evidence type="ECO:0000313" key="4">
    <source>
        <dbReference type="Proteomes" id="UP000243723"/>
    </source>
</evidence>